<dbReference type="InParanoid" id="A0A1S0TGM9"/>
<feature type="non-terminal residue" evidence="2">
    <location>
        <position position="1"/>
    </location>
</feature>
<dbReference type="KEGG" id="loa:LOAG_15079"/>
<protein>
    <submittedName>
        <fullName evidence="2">Uncharacterized protein</fullName>
    </submittedName>
</protein>
<feature type="transmembrane region" description="Helical" evidence="1">
    <location>
        <begin position="62"/>
        <end position="88"/>
    </location>
</feature>
<feature type="transmembrane region" description="Helical" evidence="1">
    <location>
        <begin position="6"/>
        <end position="26"/>
    </location>
</feature>
<evidence type="ECO:0000256" key="1">
    <source>
        <dbReference type="SAM" id="Phobius"/>
    </source>
</evidence>
<accession>A0A1S0TGM9</accession>
<proteinExistence type="predicted"/>
<feature type="transmembrane region" description="Helical" evidence="1">
    <location>
        <begin position="33"/>
        <end position="50"/>
    </location>
</feature>
<keyword evidence="1" id="KW-0472">Membrane</keyword>
<keyword evidence="1" id="KW-1133">Transmembrane helix</keyword>
<keyword evidence="1" id="KW-0812">Transmembrane</keyword>
<dbReference type="EMBL" id="JH712694">
    <property type="protein sequence ID" value="EFO13449.1"/>
    <property type="molecule type" value="Genomic_DNA"/>
</dbReference>
<dbReference type="CTD" id="9952565"/>
<evidence type="ECO:0000313" key="2">
    <source>
        <dbReference type="EMBL" id="EFO13449.1"/>
    </source>
</evidence>
<sequence>FSFPFIILLHCFSCYLLSILIVNCRLLCSLSTIIFPVIYLSFLLLFVPYSSHSYLSTIIFPVIYLTFLLFTYLPLFLPIAIILLLFILLFTNYSYCYLSTTLVFVYILLFILLFNYCYLPTN</sequence>
<name>A0A1S0TGM9_LOALO</name>
<gene>
    <name evidence="2" type="ORF">LOAG_15079</name>
</gene>
<feature type="transmembrane region" description="Helical" evidence="1">
    <location>
        <begin position="95"/>
        <end position="116"/>
    </location>
</feature>
<dbReference type="AlphaFoldDB" id="A0A1S0TGM9"/>
<feature type="non-terminal residue" evidence="2">
    <location>
        <position position="122"/>
    </location>
</feature>
<dbReference type="GeneID" id="9952565"/>
<reference evidence="2" key="1">
    <citation type="submission" date="2012-04" db="EMBL/GenBank/DDBJ databases">
        <title>The Genome Sequence of Loa loa.</title>
        <authorList>
            <consortium name="The Broad Institute Genome Sequencing Platform"/>
            <consortium name="Broad Institute Genome Sequencing Center for Infectious Disease"/>
            <person name="Nutman T.B."/>
            <person name="Fink D.L."/>
            <person name="Russ C."/>
            <person name="Young S."/>
            <person name="Zeng Q."/>
            <person name="Gargeya S."/>
            <person name="Alvarado L."/>
            <person name="Berlin A."/>
            <person name="Chapman S.B."/>
            <person name="Chen Z."/>
            <person name="Freedman E."/>
            <person name="Gellesch M."/>
            <person name="Goldberg J."/>
            <person name="Griggs A."/>
            <person name="Gujja S."/>
            <person name="Heilman E.R."/>
            <person name="Heiman D."/>
            <person name="Howarth C."/>
            <person name="Mehta T."/>
            <person name="Neiman D."/>
            <person name="Pearson M."/>
            <person name="Roberts A."/>
            <person name="Saif S."/>
            <person name="Shea T."/>
            <person name="Shenoy N."/>
            <person name="Sisk P."/>
            <person name="Stolte C."/>
            <person name="Sykes S."/>
            <person name="White J."/>
            <person name="Yandava C."/>
            <person name="Haas B."/>
            <person name="Henn M.R."/>
            <person name="Nusbaum C."/>
            <person name="Birren B."/>
        </authorList>
    </citation>
    <scope>NUCLEOTIDE SEQUENCE [LARGE SCALE GENOMIC DNA]</scope>
</reference>
<organism evidence="2">
    <name type="scientific">Loa loa</name>
    <name type="common">Eye worm</name>
    <name type="synonym">Filaria loa</name>
    <dbReference type="NCBI Taxonomy" id="7209"/>
    <lineage>
        <taxon>Eukaryota</taxon>
        <taxon>Metazoa</taxon>
        <taxon>Ecdysozoa</taxon>
        <taxon>Nematoda</taxon>
        <taxon>Chromadorea</taxon>
        <taxon>Rhabditida</taxon>
        <taxon>Spirurina</taxon>
        <taxon>Spiruromorpha</taxon>
        <taxon>Filarioidea</taxon>
        <taxon>Onchocercidae</taxon>
        <taxon>Loa</taxon>
    </lineage>
</organism>
<dbReference type="RefSeq" id="XP_003150620.1">
    <property type="nucleotide sequence ID" value="XM_003150572.1"/>
</dbReference>